<accession>A0A9D4RZH5</accession>
<sequence length="51" mass="5873">MDENEKVIPAELKKGYFIKLSKKCDLSSYSNYREITLSSNKLVKSHPVEPN</sequence>
<evidence type="ECO:0000313" key="1">
    <source>
        <dbReference type="EMBL" id="KAH3884713.1"/>
    </source>
</evidence>
<proteinExistence type="predicted"/>
<name>A0A9D4RZH5_DREPO</name>
<reference evidence="1" key="2">
    <citation type="submission" date="2020-11" db="EMBL/GenBank/DDBJ databases">
        <authorList>
            <person name="McCartney M.A."/>
            <person name="Auch B."/>
            <person name="Kono T."/>
            <person name="Mallez S."/>
            <person name="Becker A."/>
            <person name="Gohl D.M."/>
            <person name="Silverstein K.A.T."/>
            <person name="Koren S."/>
            <person name="Bechman K.B."/>
            <person name="Herman A."/>
            <person name="Abrahante J.E."/>
            <person name="Garbe J."/>
        </authorList>
    </citation>
    <scope>NUCLEOTIDE SEQUENCE</scope>
    <source>
        <strain evidence="1">Duluth1</strain>
        <tissue evidence="1">Whole animal</tissue>
    </source>
</reference>
<protein>
    <submittedName>
        <fullName evidence="1">Uncharacterized protein</fullName>
    </submittedName>
</protein>
<dbReference type="Proteomes" id="UP000828390">
    <property type="component" value="Unassembled WGS sequence"/>
</dbReference>
<gene>
    <name evidence="1" type="ORF">DPMN_008699</name>
</gene>
<organism evidence="1 2">
    <name type="scientific">Dreissena polymorpha</name>
    <name type="common">Zebra mussel</name>
    <name type="synonym">Mytilus polymorpha</name>
    <dbReference type="NCBI Taxonomy" id="45954"/>
    <lineage>
        <taxon>Eukaryota</taxon>
        <taxon>Metazoa</taxon>
        <taxon>Spiralia</taxon>
        <taxon>Lophotrochozoa</taxon>
        <taxon>Mollusca</taxon>
        <taxon>Bivalvia</taxon>
        <taxon>Autobranchia</taxon>
        <taxon>Heteroconchia</taxon>
        <taxon>Euheterodonta</taxon>
        <taxon>Imparidentia</taxon>
        <taxon>Neoheterodontei</taxon>
        <taxon>Myida</taxon>
        <taxon>Dreissenoidea</taxon>
        <taxon>Dreissenidae</taxon>
        <taxon>Dreissena</taxon>
    </lineage>
</organism>
<comment type="caution">
    <text evidence="1">The sequence shown here is derived from an EMBL/GenBank/DDBJ whole genome shotgun (WGS) entry which is preliminary data.</text>
</comment>
<keyword evidence="2" id="KW-1185">Reference proteome</keyword>
<dbReference type="EMBL" id="JAIWYP010000001">
    <property type="protein sequence ID" value="KAH3884713.1"/>
    <property type="molecule type" value="Genomic_DNA"/>
</dbReference>
<reference evidence="1" key="1">
    <citation type="journal article" date="2019" name="bioRxiv">
        <title>The Genome of the Zebra Mussel, Dreissena polymorpha: A Resource for Invasive Species Research.</title>
        <authorList>
            <person name="McCartney M.A."/>
            <person name="Auch B."/>
            <person name="Kono T."/>
            <person name="Mallez S."/>
            <person name="Zhang Y."/>
            <person name="Obille A."/>
            <person name="Becker A."/>
            <person name="Abrahante J.E."/>
            <person name="Garbe J."/>
            <person name="Badalamenti J.P."/>
            <person name="Herman A."/>
            <person name="Mangelson H."/>
            <person name="Liachko I."/>
            <person name="Sullivan S."/>
            <person name="Sone E.D."/>
            <person name="Koren S."/>
            <person name="Silverstein K.A.T."/>
            <person name="Beckman K.B."/>
            <person name="Gohl D.M."/>
        </authorList>
    </citation>
    <scope>NUCLEOTIDE SEQUENCE</scope>
    <source>
        <strain evidence="1">Duluth1</strain>
        <tissue evidence="1">Whole animal</tissue>
    </source>
</reference>
<dbReference type="AlphaFoldDB" id="A0A9D4RZH5"/>
<evidence type="ECO:0000313" key="2">
    <source>
        <dbReference type="Proteomes" id="UP000828390"/>
    </source>
</evidence>